<keyword evidence="2" id="KW-1185">Reference proteome</keyword>
<accession>A0ACC6L2Q2</accession>
<name>A0ACC6L2Q2_9SPHI</name>
<comment type="caution">
    <text evidence="1">The sequence shown here is derived from an EMBL/GenBank/DDBJ whole genome shotgun (WGS) entry which is preliminary data.</text>
</comment>
<proteinExistence type="predicted"/>
<protein>
    <submittedName>
        <fullName evidence="1">Exodeoxyribonuclease-3</fullName>
        <ecNumber evidence="1">3.1.11.2</ecNumber>
    </submittedName>
</protein>
<keyword evidence="1" id="KW-0378">Hydrolase</keyword>
<sequence length="266" mass="30584">MNVLKIICNICLLIVLFFSARAQGRFKVLDYNVLTGFQKNPAQAAIFVEWVKGIDPDMVAMQELSTFTQDSLERLARRYGHAYAVLLTKERAAPMGITSKYPIVNVQKVTDNMHHGYICARVKHYHVVVTHLSPFSYEKCKEEISNILAWSSTLPKKEKLMIMGDLNAFAATDSLLYQEKGYKRRYGVIRQLLEAGFTDAFAFKKQVKEFSYPTKKYENGVKQYGRLDYIFLNGALKKDCLDIRIVRDQVTDQLSDHYPLLMELSL</sequence>
<evidence type="ECO:0000313" key="2">
    <source>
        <dbReference type="Proteomes" id="UP001246858"/>
    </source>
</evidence>
<dbReference type="Proteomes" id="UP001246858">
    <property type="component" value="Unassembled WGS sequence"/>
</dbReference>
<dbReference type="EC" id="3.1.11.2" evidence="1"/>
<dbReference type="EMBL" id="JAVDTF010000004">
    <property type="protein sequence ID" value="MDR6785626.1"/>
    <property type="molecule type" value="Genomic_DNA"/>
</dbReference>
<organism evidence="1 2">
    <name type="scientific">Pedobacter africanus</name>
    <dbReference type="NCBI Taxonomy" id="151894"/>
    <lineage>
        <taxon>Bacteria</taxon>
        <taxon>Pseudomonadati</taxon>
        <taxon>Bacteroidota</taxon>
        <taxon>Sphingobacteriia</taxon>
        <taxon>Sphingobacteriales</taxon>
        <taxon>Sphingobacteriaceae</taxon>
        <taxon>Pedobacter</taxon>
    </lineage>
</organism>
<reference evidence="1" key="1">
    <citation type="submission" date="2023-07" db="EMBL/GenBank/DDBJ databases">
        <title>Sorghum-associated microbial communities from plants grown in Nebraska, USA.</title>
        <authorList>
            <person name="Schachtman D."/>
        </authorList>
    </citation>
    <scope>NUCLEOTIDE SEQUENCE</scope>
    <source>
        <strain evidence="1">2697</strain>
    </source>
</reference>
<evidence type="ECO:0000313" key="1">
    <source>
        <dbReference type="EMBL" id="MDR6785626.1"/>
    </source>
</evidence>
<gene>
    <name evidence="1" type="ORF">J2X78_004211</name>
</gene>